<dbReference type="EMBL" id="FJUX01000187">
    <property type="protein sequence ID" value="CZT13371.1"/>
    <property type="molecule type" value="Genomic_DNA"/>
</dbReference>
<evidence type="ECO:0000313" key="2">
    <source>
        <dbReference type="Proteomes" id="UP000178912"/>
    </source>
</evidence>
<organism evidence="1 2">
    <name type="scientific">Rhynchosporium agropyri</name>
    <dbReference type="NCBI Taxonomy" id="914238"/>
    <lineage>
        <taxon>Eukaryota</taxon>
        <taxon>Fungi</taxon>
        <taxon>Dikarya</taxon>
        <taxon>Ascomycota</taxon>
        <taxon>Pezizomycotina</taxon>
        <taxon>Leotiomycetes</taxon>
        <taxon>Helotiales</taxon>
        <taxon>Ploettnerulaceae</taxon>
        <taxon>Rhynchosporium</taxon>
    </lineage>
</organism>
<protein>
    <submittedName>
        <fullName evidence="1">Uncharacterized protein</fullName>
    </submittedName>
</protein>
<gene>
    <name evidence="1" type="ORF">RAG0_16883</name>
</gene>
<accession>A0A1E1LS88</accession>
<reference evidence="2" key="1">
    <citation type="submission" date="2016-03" db="EMBL/GenBank/DDBJ databases">
        <authorList>
            <person name="Guldener U."/>
        </authorList>
    </citation>
    <scope>NUCLEOTIDE SEQUENCE [LARGE SCALE GENOMIC DNA]</scope>
    <source>
        <strain evidence="2">04CH-RAC-A.6.1</strain>
    </source>
</reference>
<proteinExistence type="predicted"/>
<keyword evidence="2" id="KW-1185">Reference proteome</keyword>
<dbReference type="Proteomes" id="UP000178912">
    <property type="component" value="Unassembled WGS sequence"/>
</dbReference>
<evidence type="ECO:0000313" key="1">
    <source>
        <dbReference type="EMBL" id="CZT13371.1"/>
    </source>
</evidence>
<dbReference type="AlphaFoldDB" id="A0A1E1LS88"/>
<name>A0A1E1LS88_9HELO</name>
<sequence length="170" mass="19794">MALGYLDRATAESKLRGGKVALKRIEKEIDITRRGGVPFCWYDSRASLLLFLLDGKERMERNISQACDFFNRPWAEARRRQKDSGMPGLWRRESHGLMTHELDLAEYLCHRLRNTTLSIPINDSFLPPDLHTFMTNSSIPTRSAKKGRCLTTCNQNHGHIKDFKEQYWYC</sequence>